<organism evidence="1 2">
    <name type="scientific">Toxocara canis</name>
    <name type="common">Canine roundworm</name>
    <dbReference type="NCBI Taxonomy" id="6265"/>
    <lineage>
        <taxon>Eukaryota</taxon>
        <taxon>Metazoa</taxon>
        <taxon>Ecdysozoa</taxon>
        <taxon>Nematoda</taxon>
        <taxon>Chromadorea</taxon>
        <taxon>Rhabditida</taxon>
        <taxon>Spirurina</taxon>
        <taxon>Ascaridomorpha</taxon>
        <taxon>Ascaridoidea</taxon>
        <taxon>Toxocaridae</taxon>
        <taxon>Toxocara</taxon>
    </lineage>
</organism>
<dbReference type="Proteomes" id="UP000031036">
    <property type="component" value="Unassembled WGS sequence"/>
</dbReference>
<keyword evidence="2" id="KW-1185">Reference proteome</keyword>
<accession>A0A0B2V137</accession>
<gene>
    <name evidence="1" type="ORF">Tcan_04008</name>
</gene>
<proteinExistence type="predicted"/>
<dbReference type="AlphaFoldDB" id="A0A0B2V137"/>
<evidence type="ECO:0000313" key="2">
    <source>
        <dbReference type="Proteomes" id="UP000031036"/>
    </source>
</evidence>
<protein>
    <submittedName>
        <fullName evidence="1">Uncharacterized protein</fullName>
    </submittedName>
</protein>
<dbReference type="OrthoDB" id="1711136at2759"/>
<comment type="caution">
    <text evidence="1">The sequence shown here is derived from an EMBL/GenBank/DDBJ whole genome shotgun (WGS) entry which is preliminary data.</text>
</comment>
<name>A0A0B2V137_TOXCA</name>
<reference evidence="1 2" key="1">
    <citation type="submission" date="2014-11" db="EMBL/GenBank/DDBJ databases">
        <title>Genetic blueprint of the zoonotic pathogen Toxocara canis.</title>
        <authorList>
            <person name="Zhu X.-Q."/>
            <person name="Korhonen P.K."/>
            <person name="Cai H."/>
            <person name="Young N.D."/>
            <person name="Nejsum P."/>
            <person name="von Samson-Himmelstjerna G."/>
            <person name="Boag P.R."/>
            <person name="Tan P."/>
            <person name="Li Q."/>
            <person name="Min J."/>
            <person name="Yang Y."/>
            <person name="Wang X."/>
            <person name="Fang X."/>
            <person name="Hall R.S."/>
            <person name="Hofmann A."/>
            <person name="Sternberg P.W."/>
            <person name="Jex A.R."/>
            <person name="Gasser R.B."/>
        </authorList>
    </citation>
    <scope>NUCLEOTIDE SEQUENCE [LARGE SCALE GENOMIC DNA]</scope>
    <source>
        <strain evidence="1">PN_DK_2014</strain>
    </source>
</reference>
<sequence length="139" mass="15699">MFMEKSDEDASASSTFASNNRGLDCMLHTDTPSHLKEVVFDYFRPFVQFVDQYATLCDEVISAFVHAVLRVFDAITMVRSPIEILLSKCKWHCGAAMRACFYERDLPSRSESPYLSALNVFGKTAEGKQNEQLDVVKGK</sequence>
<evidence type="ECO:0000313" key="1">
    <source>
        <dbReference type="EMBL" id="KHN75147.1"/>
    </source>
</evidence>
<dbReference type="EMBL" id="JPKZ01002780">
    <property type="protein sequence ID" value="KHN75147.1"/>
    <property type="molecule type" value="Genomic_DNA"/>
</dbReference>